<evidence type="ECO:0000256" key="5">
    <source>
        <dbReference type="ARBA" id="ARBA00022553"/>
    </source>
</evidence>
<dbReference type="PROSITE" id="PS50113">
    <property type="entry name" value="PAC"/>
    <property type="match status" value="3"/>
</dbReference>
<dbReference type="InterPro" id="IPR004358">
    <property type="entry name" value="Sig_transdc_His_kin-like_C"/>
</dbReference>
<dbReference type="CDD" id="cd00156">
    <property type="entry name" value="REC"/>
    <property type="match status" value="1"/>
</dbReference>
<evidence type="ECO:0000256" key="7">
    <source>
        <dbReference type="ARBA" id="ARBA00022692"/>
    </source>
</evidence>
<dbReference type="InterPro" id="IPR003594">
    <property type="entry name" value="HATPase_dom"/>
</dbReference>
<dbReference type="OrthoDB" id="9812260at2"/>
<evidence type="ECO:0000259" key="14">
    <source>
        <dbReference type="PROSITE" id="PS50109"/>
    </source>
</evidence>
<dbReference type="Pfam" id="PF05231">
    <property type="entry name" value="MASE1"/>
    <property type="match status" value="1"/>
</dbReference>
<keyword evidence="9 13" id="KW-1133">Transmembrane helix</keyword>
<dbReference type="AlphaFoldDB" id="A0A4R5PME6"/>
<dbReference type="CDD" id="cd00082">
    <property type="entry name" value="HisKA"/>
    <property type="match status" value="1"/>
</dbReference>
<dbReference type="InterPro" id="IPR001789">
    <property type="entry name" value="Sig_transdc_resp-reg_receiver"/>
</dbReference>
<dbReference type="SMART" id="SM00091">
    <property type="entry name" value="PAS"/>
    <property type="match status" value="3"/>
</dbReference>
<dbReference type="RefSeq" id="WP_133282958.1">
    <property type="nucleotide sequence ID" value="NZ_SMSI01000001.1"/>
</dbReference>
<dbReference type="InterPro" id="IPR000700">
    <property type="entry name" value="PAS-assoc_C"/>
</dbReference>
<dbReference type="PROSITE" id="PS50110">
    <property type="entry name" value="RESPONSE_REGULATORY"/>
    <property type="match status" value="1"/>
</dbReference>
<keyword evidence="4" id="KW-1003">Cell membrane</keyword>
<dbReference type="Pfam" id="PF00072">
    <property type="entry name" value="Response_reg"/>
    <property type="match status" value="1"/>
</dbReference>
<dbReference type="InterPro" id="IPR042240">
    <property type="entry name" value="CHASE_sf"/>
</dbReference>
<feature type="domain" description="CHASE" evidence="18">
    <location>
        <begin position="338"/>
        <end position="487"/>
    </location>
</feature>
<feature type="domain" description="PAS" evidence="16">
    <location>
        <begin position="545"/>
        <end position="589"/>
    </location>
</feature>
<feature type="transmembrane region" description="Helical" evidence="13">
    <location>
        <begin position="12"/>
        <end position="35"/>
    </location>
</feature>
<dbReference type="FunFam" id="3.30.565.10:FF:000006">
    <property type="entry name" value="Sensor histidine kinase WalK"/>
    <property type="match status" value="1"/>
</dbReference>
<evidence type="ECO:0000256" key="11">
    <source>
        <dbReference type="ARBA" id="ARBA00023136"/>
    </source>
</evidence>
<dbReference type="Gene3D" id="3.30.450.20">
    <property type="entry name" value="PAS domain"/>
    <property type="match status" value="3"/>
</dbReference>
<dbReference type="GO" id="GO:0009927">
    <property type="term" value="F:histidine phosphotransfer kinase activity"/>
    <property type="evidence" value="ECO:0007669"/>
    <property type="project" value="TreeGrafter"/>
</dbReference>
<organism evidence="19 20">
    <name type="scientific">Pseudohoeflea suaedae</name>
    <dbReference type="NCBI Taxonomy" id="877384"/>
    <lineage>
        <taxon>Bacteria</taxon>
        <taxon>Pseudomonadati</taxon>
        <taxon>Pseudomonadota</taxon>
        <taxon>Alphaproteobacteria</taxon>
        <taxon>Hyphomicrobiales</taxon>
        <taxon>Rhizobiaceae</taxon>
        <taxon>Pseudohoeflea</taxon>
    </lineage>
</organism>
<evidence type="ECO:0000256" key="2">
    <source>
        <dbReference type="ARBA" id="ARBA00004651"/>
    </source>
</evidence>
<dbReference type="PANTHER" id="PTHR43047:SF72">
    <property type="entry name" value="OSMOSENSING HISTIDINE PROTEIN KINASE SLN1"/>
    <property type="match status" value="1"/>
</dbReference>
<dbReference type="InterPro" id="IPR036097">
    <property type="entry name" value="HisK_dim/P_sf"/>
</dbReference>
<dbReference type="InterPro" id="IPR000014">
    <property type="entry name" value="PAS"/>
</dbReference>
<feature type="domain" description="Response regulatory" evidence="15">
    <location>
        <begin position="1156"/>
        <end position="1262"/>
    </location>
</feature>
<feature type="transmembrane region" description="Helical" evidence="13">
    <location>
        <begin position="131"/>
        <end position="157"/>
    </location>
</feature>
<dbReference type="Gene3D" id="1.10.287.130">
    <property type="match status" value="1"/>
</dbReference>
<dbReference type="CDD" id="cd00130">
    <property type="entry name" value="PAS"/>
    <property type="match status" value="3"/>
</dbReference>
<evidence type="ECO:0000256" key="4">
    <source>
        <dbReference type="ARBA" id="ARBA00022475"/>
    </source>
</evidence>
<evidence type="ECO:0000313" key="20">
    <source>
        <dbReference type="Proteomes" id="UP000295131"/>
    </source>
</evidence>
<dbReference type="Pfam" id="PF03924">
    <property type="entry name" value="CHASE"/>
    <property type="match status" value="1"/>
</dbReference>
<keyword evidence="11 13" id="KW-0472">Membrane</keyword>
<dbReference type="SMART" id="SM00086">
    <property type="entry name" value="PAC"/>
    <property type="match status" value="2"/>
</dbReference>
<feature type="domain" description="PAC" evidence="17">
    <location>
        <begin position="736"/>
        <end position="789"/>
    </location>
</feature>
<dbReference type="InterPro" id="IPR001610">
    <property type="entry name" value="PAC"/>
</dbReference>
<feature type="transmembrane region" description="Helical" evidence="13">
    <location>
        <begin position="204"/>
        <end position="226"/>
    </location>
</feature>
<dbReference type="SUPFAM" id="SSF55785">
    <property type="entry name" value="PYP-like sensor domain (PAS domain)"/>
    <property type="match status" value="3"/>
</dbReference>
<feature type="domain" description="PAS" evidence="16">
    <location>
        <begin position="660"/>
        <end position="732"/>
    </location>
</feature>
<dbReference type="SMART" id="SM00388">
    <property type="entry name" value="HisKA"/>
    <property type="match status" value="1"/>
</dbReference>
<evidence type="ECO:0000259" key="18">
    <source>
        <dbReference type="PROSITE" id="PS50839"/>
    </source>
</evidence>
<comment type="catalytic activity">
    <reaction evidence="1">
        <text>ATP + protein L-histidine = ADP + protein N-phospho-L-histidine.</text>
        <dbReference type="EC" id="2.7.13.3"/>
    </reaction>
</comment>
<accession>A0A4R5PME6</accession>
<dbReference type="GO" id="GO:0005886">
    <property type="term" value="C:plasma membrane"/>
    <property type="evidence" value="ECO:0007669"/>
    <property type="project" value="UniProtKB-SubCell"/>
</dbReference>
<dbReference type="InterPro" id="IPR011006">
    <property type="entry name" value="CheY-like_superfamily"/>
</dbReference>
<protein>
    <recommendedName>
        <fullName evidence="3">histidine kinase</fullName>
        <ecNumber evidence="3">2.7.13.3</ecNumber>
    </recommendedName>
</protein>
<dbReference type="SUPFAM" id="SSF55874">
    <property type="entry name" value="ATPase domain of HSP90 chaperone/DNA topoisomerase II/histidine kinase"/>
    <property type="match status" value="1"/>
</dbReference>
<dbReference type="Gene3D" id="3.40.50.2300">
    <property type="match status" value="1"/>
</dbReference>
<dbReference type="PROSITE" id="PS50839">
    <property type="entry name" value="CHASE"/>
    <property type="match status" value="1"/>
</dbReference>
<evidence type="ECO:0000256" key="1">
    <source>
        <dbReference type="ARBA" id="ARBA00000085"/>
    </source>
</evidence>
<dbReference type="EC" id="2.7.13.3" evidence="3"/>
<dbReference type="Gene3D" id="3.30.565.10">
    <property type="entry name" value="Histidine kinase-like ATPase, C-terminal domain"/>
    <property type="match status" value="1"/>
</dbReference>
<keyword evidence="10" id="KW-0902">Two-component regulatory system</keyword>
<sequence>MLGKPAREKAPVARSGLLVVAILATVYLTAGAVGLQMAVPPGYATVLWPASGLALAILLLHGVRHWPGILIGSFILNSLVGGIYRDGAIDLVAMAAAAGIAAGSSLQAVLAFKLIERLYGIPIRIGGYSDLIRIAVICGPVVCTVAATVGVTTLWLAGAVDGPSYLKNWLNWWAGDTLGVILFLPIGLLNPWRPWTVEWEDRAVTGFTIATLAMLAIPLLGTVMAWNVASRVTFEHSSENFSALANNNLQALDSRMNAYKRALDGGAGFFDASDRITAPEWRSYVETLTIRDSLPGISGIGFIEPVDETKLDIYPRLVMADGVADLEIHPDGERFDNFIIKYIEPVAPNRKAVGLNIGFEKNRHEAAVHARDTGLPTITRRILLVQDETESAGFLLLRPIYYGDPDFLKTASARQAAFRGWIYAPFIAPRFMNGLTLGQGQLFNVRIYDGSSTAEDDLIYASGASRPAAHFKLNIEVPVMEQTWTIVWESTPKFESAVTSKLPLITLVAGLALSVMFAALLLAFTRREETVRSIVQTKTRELSASEQRTRSLIDTAMVGIMLLDEERNILSANRAAEHIFARSDKRLVGTPLSKVIGGDLKFDLGGHANALRRTRSGEGVDLYIELQINPWKDMDGASRYTALIRDVTSEEVAKQALTENERRWNAALEGSEIGVFDIDLTTGISVVSKTWKLMLGFSADEEIDAQSEWQSRIHPDDRPTVEAADRACIEGSSQRSVSEYRIRRVDGDWIWLRSDTEVTERSDDGTALRMIGTQTNITELRKTMDALQRSEERFRTAIHNAPVGMAMASLDRRWMEVNQALCHLLGYRPDELIGKDARDFIHVEDIDPDDARPRQLADGAINSYQREMRMLHKNGRLVWVLVSVSMASDLETGSRYFITQFQDLTEIKEAEQLKTEFVATVSHELRTPLTSIRGSLGLVLGAMKEDLPANVTRLLSIAHSNCERLVLLINDILDLEKISNGKMRFDKRKESIADIVQQAFEANQGYADAHEVIQELAMPLPKTIVNVDLARLHQVFANLLSNAAKFSPAGSTVRVSAQAIDGGVKVMIADQGPGIPPEFRDKIFSRFSQADGSATRAKGGTGLGLHISKQIVEQMDGEIGFDATPGEGSTFWITLPAVDTEESSLAAAATEGDLPAILHVEDDRDFSEVVAAYLRDRARVICSATIPEARSLLAGGTIDMVIIDIGLYNGNGLELLGQVSEMGLPIIVLTAQEDYDPDIRVDAYLPKSRVTEARVVETVVGLLQERAQVQREAARGRS</sequence>
<feature type="transmembrane region" description="Helical" evidence="13">
    <location>
        <begin position="67"/>
        <end position="85"/>
    </location>
</feature>
<dbReference type="SUPFAM" id="SSF52172">
    <property type="entry name" value="CheY-like"/>
    <property type="match status" value="1"/>
</dbReference>
<dbReference type="InterPro" id="IPR035965">
    <property type="entry name" value="PAS-like_dom_sf"/>
</dbReference>
<keyword evidence="20" id="KW-1185">Reference proteome</keyword>
<keyword evidence="7 13" id="KW-0812">Transmembrane</keyword>
<dbReference type="InterPro" id="IPR003661">
    <property type="entry name" value="HisK_dim/P_dom"/>
</dbReference>
<dbReference type="Pfam" id="PF13188">
    <property type="entry name" value="PAS_8"/>
    <property type="match status" value="1"/>
</dbReference>
<comment type="subcellular location">
    <subcellularLocation>
        <location evidence="2">Cell membrane</location>
        <topology evidence="2">Multi-pass membrane protein</topology>
    </subcellularLocation>
</comment>
<evidence type="ECO:0000256" key="13">
    <source>
        <dbReference type="SAM" id="Phobius"/>
    </source>
</evidence>
<dbReference type="Pfam" id="PF08447">
    <property type="entry name" value="PAS_3"/>
    <property type="match status" value="1"/>
</dbReference>
<dbReference type="SMART" id="SM00448">
    <property type="entry name" value="REC"/>
    <property type="match status" value="1"/>
</dbReference>
<dbReference type="NCBIfam" id="TIGR00229">
    <property type="entry name" value="sensory_box"/>
    <property type="match status" value="3"/>
</dbReference>
<dbReference type="InterPro" id="IPR007895">
    <property type="entry name" value="MASE1"/>
</dbReference>
<evidence type="ECO:0000256" key="9">
    <source>
        <dbReference type="ARBA" id="ARBA00022989"/>
    </source>
</evidence>
<evidence type="ECO:0000256" key="3">
    <source>
        <dbReference type="ARBA" id="ARBA00012438"/>
    </source>
</evidence>
<keyword evidence="6" id="KW-0808">Transferase</keyword>
<dbReference type="InterPro" id="IPR006189">
    <property type="entry name" value="CHASE_dom"/>
</dbReference>
<evidence type="ECO:0000313" key="19">
    <source>
        <dbReference type="EMBL" id="TDH38123.1"/>
    </source>
</evidence>
<reference evidence="19 20" key="1">
    <citation type="journal article" date="2013" name="Int. J. Syst. Evol. Microbiol.">
        <title>Hoeflea suaedae sp. nov., an endophytic bacterium isolated from the root of the halophyte Suaeda maritima.</title>
        <authorList>
            <person name="Chung E.J."/>
            <person name="Park J.A."/>
            <person name="Pramanik P."/>
            <person name="Bibi F."/>
            <person name="Jeon C.O."/>
            <person name="Chung Y.R."/>
        </authorList>
    </citation>
    <scope>NUCLEOTIDE SEQUENCE [LARGE SCALE GENOMIC DNA]</scope>
    <source>
        <strain evidence="19 20">YC6898</strain>
    </source>
</reference>
<evidence type="ECO:0000256" key="8">
    <source>
        <dbReference type="ARBA" id="ARBA00022777"/>
    </source>
</evidence>
<dbReference type="InterPro" id="IPR013655">
    <property type="entry name" value="PAS_fold_3"/>
</dbReference>
<dbReference type="Pfam" id="PF00512">
    <property type="entry name" value="HisKA"/>
    <property type="match status" value="1"/>
</dbReference>
<feature type="domain" description="PAC" evidence="17">
    <location>
        <begin position="607"/>
        <end position="659"/>
    </location>
</feature>
<dbReference type="FunFam" id="1.10.287.130:FF:000001">
    <property type="entry name" value="Two-component sensor histidine kinase"/>
    <property type="match status" value="1"/>
</dbReference>
<keyword evidence="8" id="KW-0418">Kinase</keyword>
<dbReference type="Proteomes" id="UP000295131">
    <property type="component" value="Unassembled WGS sequence"/>
</dbReference>
<dbReference type="Pfam" id="PF13426">
    <property type="entry name" value="PAS_9"/>
    <property type="match status" value="1"/>
</dbReference>
<dbReference type="PROSITE" id="PS50112">
    <property type="entry name" value="PAS"/>
    <property type="match status" value="3"/>
</dbReference>
<keyword evidence="5 12" id="KW-0597">Phosphoprotein</keyword>
<evidence type="ECO:0000259" key="17">
    <source>
        <dbReference type="PROSITE" id="PS50113"/>
    </source>
</evidence>
<dbReference type="CDD" id="cd16922">
    <property type="entry name" value="HATPase_EvgS-ArcB-TorS-like"/>
    <property type="match status" value="1"/>
</dbReference>
<dbReference type="Pfam" id="PF02518">
    <property type="entry name" value="HATPase_c"/>
    <property type="match status" value="1"/>
</dbReference>
<evidence type="ECO:0000259" key="16">
    <source>
        <dbReference type="PROSITE" id="PS50112"/>
    </source>
</evidence>
<dbReference type="SMART" id="SM00387">
    <property type="entry name" value="HATPase_c"/>
    <property type="match status" value="1"/>
</dbReference>
<feature type="transmembrane region" description="Helical" evidence="13">
    <location>
        <begin position="91"/>
        <end position="110"/>
    </location>
</feature>
<dbReference type="InterPro" id="IPR036890">
    <property type="entry name" value="HATPase_C_sf"/>
</dbReference>
<dbReference type="SUPFAM" id="SSF47384">
    <property type="entry name" value="Homodimeric domain of signal transducing histidine kinase"/>
    <property type="match status" value="1"/>
</dbReference>
<dbReference type="PROSITE" id="PS50109">
    <property type="entry name" value="HIS_KIN"/>
    <property type="match status" value="1"/>
</dbReference>
<feature type="domain" description="Histidine kinase" evidence="14">
    <location>
        <begin position="920"/>
        <end position="1139"/>
    </location>
</feature>
<dbReference type="Gene3D" id="3.30.450.350">
    <property type="entry name" value="CHASE domain"/>
    <property type="match status" value="1"/>
</dbReference>
<feature type="domain" description="PAS" evidence="16">
    <location>
        <begin position="790"/>
        <end position="845"/>
    </location>
</feature>
<evidence type="ECO:0000256" key="6">
    <source>
        <dbReference type="ARBA" id="ARBA00022679"/>
    </source>
</evidence>
<evidence type="ECO:0000259" key="15">
    <source>
        <dbReference type="PROSITE" id="PS50110"/>
    </source>
</evidence>
<evidence type="ECO:0000256" key="12">
    <source>
        <dbReference type="PROSITE-ProRule" id="PRU00169"/>
    </source>
</evidence>
<comment type="caution">
    <text evidence="19">The sequence shown here is derived from an EMBL/GenBank/DDBJ whole genome shotgun (WGS) entry which is preliminary data.</text>
</comment>
<proteinExistence type="predicted"/>
<feature type="modified residue" description="4-aspartylphosphate" evidence="12">
    <location>
        <position position="1204"/>
    </location>
</feature>
<name>A0A4R5PME6_9HYPH</name>
<feature type="transmembrane region" description="Helical" evidence="13">
    <location>
        <begin position="41"/>
        <end position="60"/>
    </location>
</feature>
<dbReference type="SMART" id="SM01079">
    <property type="entry name" value="CHASE"/>
    <property type="match status" value="1"/>
</dbReference>
<dbReference type="PRINTS" id="PR00344">
    <property type="entry name" value="BCTRLSENSOR"/>
</dbReference>
<dbReference type="InterPro" id="IPR005467">
    <property type="entry name" value="His_kinase_dom"/>
</dbReference>
<feature type="transmembrane region" description="Helical" evidence="13">
    <location>
        <begin position="169"/>
        <end position="192"/>
    </location>
</feature>
<dbReference type="GO" id="GO:0000155">
    <property type="term" value="F:phosphorelay sensor kinase activity"/>
    <property type="evidence" value="ECO:0007669"/>
    <property type="project" value="InterPro"/>
</dbReference>
<evidence type="ECO:0000256" key="10">
    <source>
        <dbReference type="ARBA" id="ARBA00023012"/>
    </source>
</evidence>
<feature type="domain" description="PAC" evidence="17">
    <location>
        <begin position="864"/>
        <end position="916"/>
    </location>
</feature>
<dbReference type="PANTHER" id="PTHR43047">
    <property type="entry name" value="TWO-COMPONENT HISTIDINE PROTEIN KINASE"/>
    <property type="match status" value="1"/>
</dbReference>
<dbReference type="EMBL" id="SMSI01000001">
    <property type="protein sequence ID" value="TDH38123.1"/>
    <property type="molecule type" value="Genomic_DNA"/>
</dbReference>
<gene>
    <name evidence="19" type="ORF">E2A64_03065</name>
</gene>